<dbReference type="Pfam" id="PF01478">
    <property type="entry name" value="Peptidase_A24"/>
    <property type="match status" value="1"/>
</dbReference>
<comment type="similarity">
    <text evidence="1">Belongs to the peptidase A24 family.</text>
</comment>
<feature type="transmembrane region" description="Helical" evidence="2">
    <location>
        <begin position="33"/>
        <end position="53"/>
    </location>
</feature>
<name>A0ABP8LBL2_9MICO</name>
<proteinExistence type="inferred from homology"/>
<keyword evidence="5" id="KW-1185">Reference proteome</keyword>
<feature type="transmembrane region" description="Helical" evidence="2">
    <location>
        <begin position="60"/>
        <end position="80"/>
    </location>
</feature>
<gene>
    <name evidence="4" type="ORF">GCM10023169_24520</name>
</gene>
<sequence length="211" mass="21463">MPHAILLTAVATGIGAAAMTPWVRRLAATDSAWVRYGTHILVAVLGGAGVATLASGWDLLAFAVVVLACALLVAIDLAAYRLPDVVIGPACLLFFVALTIASAVDGDWSRLGRSAASAGVLLVAYFVLAYISPSGLGLGDVKLAGLLGGFLGWLGWSQLFLGTLAAFVLGGLFGLVLLLTGRANRHTDFPFGPWMVAGAAVGAAWGAAFLG</sequence>
<dbReference type="Gene3D" id="1.20.120.1220">
    <property type="match status" value="1"/>
</dbReference>
<dbReference type="InterPro" id="IPR000045">
    <property type="entry name" value="Prepilin_IV_endopep_pep"/>
</dbReference>
<evidence type="ECO:0000259" key="3">
    <source>
        <dbReference type="Pfam" id="PF01478"/>
    </source>
</evidence>
<organism evidence="4 5">
    <name type="scientific">Georgenia halophila</name>
    <dbReference type="NCBI Taxonomy" id="620889"/>
    <lineage>
        <taxon>Bacteria</taxon>
        <taxon>Bacillati</taxon>
        <taxon>Actinomycetota</taxon>
        <taxon>Actinomycetes</taxon>
        <taxon>Micrococcales</taxon>
        <taxon>Bogoriellaceae</taxon>
        <taxon>Georgenia</taxon>
    </lineage>
</organism>
<dbReference type="PANTHER" id="PTHR30487:SF0">
    <property type="entry name" value="PREPILIN LEADER PEPTIDASE_N-METHYLTRANSFERASE-RELATED"/>
    <property type="match status" value="1"/>
</dbReference>
<feature type="transmembrane region" description="Helical" evidence="2">
    <location>
        <begin position="156"/>
        <end position="179"/>
    </location>
</feature>
<feature type="transmembrane region" description="Helical" evidence="2">
    <location>
        <begin position="116"/>
        <end position="136"/>
    </location>
</feature>
<feature type="transmembrane region" description="Helical" evidence="2">
    <location>
        <begin position="191"/>
        <end position="210"/>
    </location>
</feature>
<keyword evidence="2" id="KW-0812">Transmembrane</keyword>
<keyword evidence="2" id="KW-0472">Membrane</keyword>
<feature type="transmembrane region" description="Helical" evidence="2">
    <location>
        <begin position="86"/>
        <end position="104"/>
    </location>
</feature>
<evidence type="ECO:0000256" key="2">
    <source>
        <dbReference type="SAM" id="Phobius"/>
    </source>
</evidence>
<feature type="domain" description="Prepilin type IV endopeptidase peptidase" evidence="3">
    <location>
        <begin position="64"/>
        <end position="175"/>
    </location>
</feature>
<reference evidence="5" key="1">
    <citation type="journal article" date="2019" name="Int. J. Syst. Evol. Microbiol.">
        <title>The Global Catalogue of Microorganisms (GCM) 10K type strain sequencing project: providing services to taxonomists for standard genome sequencing and annotation.</title>
        <authorList>
            <consortium name="The Broad Institute Genomics Platform"/>
            <consortium name="The Broad Institute Genome Sequencing Center for Infectious Disease"/>
            <person name="Wu L."/>
            <person name="Ma J."/>
        </authorList>
    </citation>
    <scope>NUCLEOTIDE SEQUENCE [LARGE SCALE GENOMIC DNA]</scope>
    <source>
        <strain evidence="5">JCM 17810</strain>
    </source>
</reference>
<dbReference type="InterPro" id="IPR050882">
    <property type="entry name" value="Prepilin_peptidase/N-MTase"/>
</dbReference>
<protein>
    <recommendedName>
        <fullName evidence="3">Prepilin type IV endopeptidase peptidase domain-containing protein</fullName>
    </recommendedName>
</protein>
<comment type="caution">
    <text evidence="4">The sequence shown here is derived from an EMBL/GenBank/DDBJ whole genome shotgun (WGS) entry which is preliminary data.</text>
</comment>
<dbReference type="RefSeq" id="WP_345216549.1">
    <property type="nucleotide sequence ID" value="NZ_BAABGN010000011.1"/>
</dbReference>
<keyword evidence="2" id="KW-1133">Transmembrane helix</keyword>
<evidence type="ECO:0000313" key="4">
    <source>
        <dbReference type="EMBL" id="GAA4426079.1"/>
    </source>
</evidence>
<evidence type="ECO:0000256" key="1">
    <source>
        <dbReference type="ARBA" id="ARBA00005801"/>
    </source>
</evidence>
<accession>A0ABP8LBL2</accession>
<evidence type="ECO:0000313" key="5">
    <source>
        <dbReference type="Proteomes" id="UP001500622"/>
    </source>
</evidence>
<dbReference type="EMBL" id="BAABGN010000011">
    <property type="protein sequence ID" value="GAA4426079.1"/>
    <property type="molecule type" value="Genomic_DNA"/>
</dbReference>
<dbReference type="Proteomes" id="UP001500622">
    <property type="component" value="Unassembled WGS sequence"/>
</dbReference>
<dbReference type="PANTHER" id="PTHR30487">
    <property type="entry name" value="TYPE 4 PREPILIN-LIKE PROTEINS LEADER PEPTIDE-PROCESSING ENZYME"/>
    <property type="match status" value="1"/>
</dbReference>